<dbReference type="PANTHER" id="PTHR42756">
    <property type="entry name" value="TRANSCRIPTIONAL REGULATOR, MARR"/>
    <property type="match status" value="1"/>
</dbReference>
<keyword evidence="3" id="KW-0804">Transcription</keyword>
<sequence length="161" mass="18762">MKNSEQSWINYAERIFALLKVNRKEFSEYSLEKSRQLGFTGPQLFVVFTLCKNPGINLQELSERMELSKSTVSGIVDRLVIQGDVLREIPTENRRSVKLFLSPDFLKKCDLMETKKQYLTDLIHGAEPEELELIIQGLEKLSELIRRNKCVREEETKPEIK</sequence>
<dbReference type="SUPFAM" id="SSF46785">
    <property type="entry name" value="Winged helix' DNA-binding domain"/>
    <property type="match status" value="1"/>
</dbReference>
<proteinExistence type="predicted"/>
<accession>A0A939DA80</accession>
<organism evidence="5 6">
    <name type="scientific">Clostridium aminobutyricum</name>
    <dbReference type="NCBI Taxonomy" id="33953"/>
    <lineage>
        <taxon>Bacteria</taxon>
        <taxon>Bacillati</taxon>
        <taxon>Bacillota</taxon>
        <taxon>Clostridia</taxon>
        <taxon>Eubacteriales</taxon>
        <taxon>Clostridiaceae</taxon>
        <taxon>Clostridium</taxon>
    </lineage>
</organism>
<dbReference type="GO" id="GO:0003700">
    <property type="term" value="F:DNA-binding transcription factor activity"/>
    <property type="evidence" value="ECO:0007669"/>
    <property type="project" value="InterPro"/>
</dbReference>
<dbReference type="InterPro" id="IPR000835">
    <property type="entry name" value="HTH_MarR-typ"/>
</dbReference>
<dbReference type="GO" id="GO:0003677">
    <property type="term" value="F:DNA binding"/>
    <property type="evidence" value="ECO:0007669"/>
    <property type="project" value="UniProtKB-KW"/>
</dbReference>
<evidence type="ECO:0000256" key="2">
    <source>
        <dbReference type="ARBA" id="ARBA00023125"/>
    </source>
</evidence>
<dbReference type="EMBL" id="JAFJZZ010000005">
    <property type="protein sequence ID" value="MBN7773985.1"/>
    <property type="molecule type" value="Genomic_DNA"/>
</dbReference>
<evidence type="ECO:0000256" key="3">
    <source>
        <dbReference type="ARBA" id="ARBA00023163"/>
    </source>
</evidence>
<keyword evidence="2" id="KW-0238">DNA-binding</keyword>
<dbReference type="SMART" id="SM00347">
    <property type="entry name" value="HTH_MARR"/>
    <property type="match status" value="1"/>
</dbReference>
<dbReference type="RefSeq" id="WP_206582859.1">
    <property type="nucleotide sequence ID" value="NZ_JAFJZZ010000005.1"/>
</dbReference>
<dbReference type="InterPro" id="IPR036390">
    <property type="entry name" value="WH_DNA-bd_sf"/>
</dbReference>
<comment type="caution">
    <text evidence="5">The sequence shown here is derived from an EMBL/GenBank/DDBJ whole genome shotgun (WGS) entry which is preliminary data.</text>
</comment>
<evidence type="ECO:0000313" key="6">
    <source>
        <dbReference type="Proteomes" id="UP000664545"/>
    </source>
</evidence>
<keyword evidence="6" id="KW-1185">Reference proteome</keyword>
<keyword evidence="1" id="KW-0805">Transcription regulation</keyword>
<dbReference type="Proteomes" id="UP000664545">
    <property type="component" value="Unassembled WGS sequence"/>
</dbReference>
<feature type="domain" description="HTH marR-type" evidence="4">
    <location>
        <begin position="11"/>
        <end position="143"/>
    </location>
</feature>
<evidence type="ECO:0000259" key="4">
    <source>
        <dbReference type="PROSITE" id="PS50995"/>
    </source>
</evidence>
<dbReference type="Gene3D" id="1.10.10.10">
    <property type="entry name" value="Winged helix-like DNA-binding domain superfamily/Winged helix DNA-binding domain"/>
    <property type="match status" value="1"/>
</dbReference>
<dbReference type="PROSITE" id="PS50995">
    <property type="entry name" value="HTH_MARR_2"/>
    <property type="match status" value="1"/>
</dbReference>
<reference evidence="5" key="1">
    <citation type="submission" date="2021-02" db="EMBL/GenBank/DDBJ databases">
        <title>Abyssanaerobacter marinus gen.nov., sp., nov, anaerobic bacterium isolated from the Onnuri vent field of Indian Ocean and suggestion of Mogibacteriaceae fam. nov., and proposal of reclassification of ambiguous this family's genus member.</title>
        <authorList>
            <person name="Kim Y.J."/>
            <person name="Yang J.-A."/>
        </authorList>
    </citation>
    <scope>NUCLEOTIDE SEQUENCE</scope>
    <source>
        <strain evidence="5">DSM 2634</strain>
    </source>
</reference>
<dbReference type="AlphaFoldDB" id="A0A939DA80"/>
<gene>
    <name evidence="5" type="ORF">JYB65_11480</name>
</gene>
<evidence type="ECO:0000256" key="1">
    <source>
        <dbReference type="ARBA" id="ARBA00023015"/>
    </source>
</evidence>
<dbReference type="InterPro" id="IPR036388">
    <property type="entry name" value="WH-like_DNA-bd_sf"/>
</dbReference>
<dbReference type="Pfam" id="PF01047">
    <property type="entry name" value="MarR"/>
    <property type="match status" value="1"/>
</dbReference>
<dbReference type="PANTHER" id="PTHR42756:SF1">
    <property type="entry name" value="TRANSCRIPTIONAL REPRESSOR OF EMRAB OPERON"/>
    <property type="match status" value="1"/>
</dbReference>
<evidence type="ECO:0000313" key="5">
    <source>
        <dbReference type="EMBL" id="MBN7773985.1"/>
    </source>
</evidence>
<name>A0A939DA80_CLOAM</name>
<protein>
    <submittedName>
        <fullName evidence="5">MarR family transcriptional regulator</fullName>
    </submittedName>
</protein>